<dbReference type="Proteomes" id="UP001431783">
    <property type="component" value="Unassembled WGS sequence"/>
</dbReference>
<proteinExistence type="predicted"/>
<protein>
    <submittedName>
        <fullName evidence="1">Uncharacterized protein</fullName>
    </submittedName>
</protein>
<reference evidence="1 2" key="1">
    <citation type="submission" date="2023-03" db="EMBL/GenBank/DDBJ databases">
        <title>Genome insight into feeding habits of ladybird beetles.</title>
        <authorList>
            <person name="Li H.-S."/>
            <person name="Huang Y.-H."/>
            <person name="Pang H."/>
        </authorList>
    </citation>
    <scope>NUCLEOTIDE SEQUENCE [LARGE SCALE GENOMIC DNA]</scope>
    <source>
        <strain evidence="1">SYSU_2023b</strain>
        <tissue evidence="1">Whole body</tissue>
    </source>
</reference>
<evidence type="ECO:0000313" key="2">
    <source>
        <dbReference type="Proteomes" id="UP001431783"/>
    </source>
</evidence>
<keyword evidence="2" id="KW-1185">Reference proteome</keyword>
<comment type="caution">
    <text evidence="1">The sequence shown here is derived from an EMBL/GenBank/DDBJ whole genome shotgun (WGS) entry which is preliminary data.</text>
</comment>
<evidence type="ECO:0000313" key="1">
    <source>
        <dbReference type="EMBL" id="KAK9870982.1"/>
    </source>
</evidence>
<name>A0AAW1TRR7_9CUCU</name>
<accession>A0AAW1TRR7</accession>
<sequence>MQSVIVQDINELISSFDLFINTYENFKQYTAVHSTEEIKNSFKLANFIELIVSSFSTENTLTKLMDVLNKHYKNQGKTFCYNSEFFRTACDHLLKIFFSYQSMDINTIDICVRMYTTLLPKERFQKLLSDLLVKSASYEAIMDFVLENEEPLSKNLEYKLILNDWKRLYEMGRCNEIILCINEMLKFSKVEKSLYIIIGLLALEDVSQDEKSVQTLVLEIISKKMFDRSILSKQFWLTLFNVNKSDLLKICKSSTDFLESICNFVIYIGSMMEFKTINGYNQWMSNPNISICPELSYYDLLSLIKCLTNENFEKKQYVIEKVKQAQINTGSLLWEKLIQDLHL</sequence>
<dbReference type="AlphaFoldDB" id="A0AAW1TRR7"/>
<dbReference type="EMBL" id="JARQZJ010000004">
    <property type="protein sequence ID" value="KAK9870982.1"/>
    <property type="molecule type" value="Genomic_DNA"/>
</dbReference>
<organism evidence="1 2">
    <name type="scientific">Henosepilachna vigintioctopunctata</name>
    <dbReference type="NCBI Taxonomy" id="420089"/>
    <lineage>
        <taxon>Eukaryota</taxon>
        <taxon>Metazoa</taxon>
        <taxon>Ecdysozoa</taxon>
        <taxon>Arthropoda</taxon>
        <taxon>Hexapoda</taxon>
        <taxon>Insecta</taxon>
        <taxon>Pterygota</taxon>
        <taxon>Neoptera</taxon>
        <taxon>Endopterygota</taxon>
        <taxon>Coleoptera</taxon>
        <taxon>Polyphaga</taxon>
        <taxon>Cucujiformia</taxon>
        <taxon>Coccinelloidea</taxon>
        <taxon>Coccinellidae</taxon>
        <taxon>Epilachninae</taxon>
        <taxon>Epilachnini</taxon>
        <taxon>Henosepilachna</taxon>
    </lineage>
</organism>
<gene>
    <name evidence="1" type="ORF">WA026_009942</name>
</gene>